<dbReference type="GeneID" id="17039189"/>
<comment type="catalytic activity">
    <reaction evidence="1">
        <text>Hydrolysis of terminal non-reducing beta-D-galactose residues in beta-D-galactosides.</text>
        <dbReference type="EC" id="3.2.1.23"/>
    </reaction>
</comment>
<reference evidence="7 8" key="1">
    <citation type="journal article" date="2012" name="Genome Biol.">
        <title>The genome of the polar eukaryotic microalga coccomyxa subellipsoidea reveals traits of cold adaptation.</title>
        <authorList>
            <person name="Blanc G."/>
            <person name="Agarkova I."/>
            <person name="Grimwood J."/>
            <person name="Kuo A."/>
            <person name="Brueggeman A."/>
            <person name="Dunigan D."/>
            <person name="Gurnon J."/>
            <person name="Ladunga I."/>
            <person name="Lindquist E."/>
            <person name="Lucas S."/>
            <person name="Pangilinan J."/>
            <person name="Proschold T."/>
            <person name="Salamov A."/>
            <person name="Schmutz J."/>
            <person name="Weeks D."/>
            <person name="Yamada T."/>
            <person name="Claverie J.M."/>
            <person name="Grigoriev I."/>
            <person name="Van Etten J."/>
            <person name="Lomsadze A."/>
            <person name="Borodovsky M."/>
        </authorList>
    </citation>
    <scope>NUCLEOTIDE SEQUENCE [LARGE SCALE GENOMIC DNA]</scope>
    <source>
        <strain evidence="7 8">C-169</strain>
    </source>
</reference>
<comment type="similarity">
    <text evidence="2">Belongs to the glycosyl hydrolase 35 family.</text>
</comment>
<dbReference type="RefSeq" id="XP_005645751.1">
    <property type="nucleotide sequence ID" value="XM_005645694.1"/>
</dbReference>
<dbReference type="InterPro" id="IPR031330">
    <property type="entry name" value="Gly_Hdrlase_35_cat"/>
</dbReference>
<dbReference type="EC" id="3.2.1.23" evidence="3"/>
<name>I0YS38_COCSC</name>
<dbReference type="KEGG" id="csl:COCSUDRAFT_57118"/>
<accession>I0YS38</accession>
<dbReference type="Gene3D" id="3.20.20.80">
    <property type="entry name" value="Glycosidases"/>
    <property type="match status" value="1"/>
</dbReference>
<keyword evidence="5" id="KW-0812">Transmembrane</keyword>
<dbReference type="PANTHER" id="PTHR23421">
    <property type="entry name" value="BETA-GALACTOSIDASE RELATED"/>
    <property type="match status" value="1"/>
</dbReference>
<sequence>MGQIRSASSAASSAQGDKLRMSEALSQPLTFSHWRQPLSKQDPVPTSSRWSMAQRSRAHSMPAETHGCSHGGQAITAAMAAARRLTHFTAAVLVVFAAILLGAAAREFRIEGNRLLKDGEPVQIISGGIHYFRVHPYQWEDRLLRMKAMGLNTVETYVAWNVHEINPGEFTWEGRADVEKFISLAHKMSMLVVLRPGPYICAEWNFGRLPCVAGLFSGFWRWHNEAAQQ</sequence>
<proteinExistence type="inferred from homology"/>
<dbReference type="EMBL" id="AGSI01000013">
    <property type="protein sequence ID" value="EIE21207.1"/>
    <property type="molecule type" value="Genomic_DNA"/>
</dbReference>
<evidence type="ECO:0000313" key="7">
    <source>
        <dbReference type="EMBL" id="EIE21207.1"/>
    </source>
</evidence>
<keyword evidence="8" id="KW-1185">Reference proteome</keyword>
<comment type="caution">
    <text evidence="7">The sequence shown here is derived from an EMBL/GenBank/DDBJ whole genome shotgun (WGS) entry which is preliminary data.</text>
</comment>
<evidence type="ECO:0000256" key="3">
    <source>
        <dbReference type="ARBA" id="ARBA00012756"/>
    </source>
</evidence>
<dbReference type="InterPro" id="IPR001944">
    <property type="entry name" value="Glycoside_Hdrlase_35"/>
</dbReference>
<dbReference type="Proteomes" id="UP000007264">
    <property type="component" value="Unassembled WGS sequence"/>
</dbReference>
<dbReference type="AlphaFoldDB" id="I0YS38"/>
<keyword evidence="5" id="KW-0472">Membrane</keyword>
<evidence type="ECO:0000256" key="5">
    <source>
        <dbReference type="SAM" id="Phobius"/>
    </source>
</evidence>
<dbReference type="PRINTS" id="PR00742">
    <property type="entry name" value="GLHYDRLASE35"/>
</dbReference>
<feature type="region of interest" description="Disordered" evidence="4">
    <location>
        <begin position="35"/>
        <end position="67"/>
    </location>
</feature>
<feature type="transmembrane region" description="Helical" evidence="5">
    <location>
        <begin position="85"/>
        <end position="105"/>
    </location>
</feature>
<feature type="compositionally biased region" description="Polar residues" evidence="4">
    <location>
        <begin position="44"/>
        <end position="54"/>
    </location>
</feature>
<dbReference type="GO" id="GO:0005975">
    <property type="term" value="P:carbohydrate metabolic process"/>
    <property type="evidence" value="ECO:0007669"/>
    <property type="project" value="InterPro"/>
</dbReference>
<dbReference type="STRING" id="574566.I0YS38"/>
<gene>
    <name evidence="7" type="ORF">COCSUDRAFT_57118</name>
</gene>
<dbReference type="eggNOG" id="KOG0496">
    <property type="taxonomic scope" value="Eukaryota"/>
</dbReference>
<evidence type="ECO:0000313" key="8">
    <source>
        <dbReference type="Proteomes" id="UP000007264"/>
    </source>
</evidence>
<feature type="domain" description="Glycoside hydrolase 35 catalytic" evidence="6">
    <location>
        <begin position="115"/>
        <end position="210"/>
    </location>
</feature>
<protein>
    <recommendedName>
        <fullName evidence="3">beta-galactosidase</fullName>
        <ecNumber evidence="3">3.2.1.23</ecNumber>
    </recommendedName>
</protein>
<dbReference type="SUPFAM" id="SSF51445">
    <property type="entry name" value="(Trans)glycosidases"/>
    <property type="match status" value="1"/>
</dbReference>
<keyword evidence="5" id="KW-1133">Transmembrane helix</keyword>
<dbReference type="Pfam" id="PF01301">
    <property type="entry name" value="Glyco_hydro_35"/>
    <property type="match status" value="1"/>
</dbReference>
<evidence type="ECO:0000256" key="2">
    <source>
        <dbReference type="ARBA" id="ARBA00009809"/>
    </source>
</evidence>
<dbReference type="GO" id="GO:0004565">
    <property type="term" value="F:beta-galactosidase activity"/>
    <property type="evidence" value="ECO:0007669"/>
    <property type="project" value="UniProtKB-EC"/>
</dbReference>
<evidence type="ECO:0000259" key="6">
    <source>
        <dbReference type="Pfam" id="PF01301"/>
    </source>
</evidence>
<organism evidence="7 8">
    <name type="scientific">Coccomyxa subellipsoidea (strain C-169)</name>
    <name type="common">Green microalga</name>
    <dbReference type="NCBI Taxonomy" id="574566"/>
    <lineage>
        <taxon>Eukaryota</taxon>
        <taxon>Viridiplantae</taxon>
        <taxon>Chlorophyta</taxon>
        <taxon>core chlorophytes</taxon>
        <taxon>Trebouxiophyceae</taxon>
        <taxon>Trebouxiophyceae incertae sedis</taxon>
        <taxon>Coccomyxaceae</taxon>
        <taxon>Coccomyxa</taxon>
        <taxon>Coccomyxa subellipsoidea</taxon>
    </lineage>
</organism>
<evidence type="ECO:0000256" key="1">
    <source>
        <dbReference type="ARBA" id="ARBA00001412"/>
    </source>
</evidence>
<evidence type="ECO:0000256" key="4">
    <source>
        <dbReference type="SAM" id="MobiDB-lite"/>
    </source>
</evidence>
<dbReference type="OrthoDB" id="505634at2759"/>
<dbReference type="InterPro" id="IPR017853">
    <property type="entry name" value="GH"/>
</dbReference>